<keyword evidence="2" id="KW-1185">Reference proteome</keyword>
<dbReference type="EMBL" id="SRYG01000016">
    <property type="protein sequence ID" value="TGY65547.1"/>
    <property type="molecule type" value="Genomic_DNA"/>
</dbReference>
<proteinExistence type="predicted"/>
<evidence type="ECO:0000313" key="2">
    <source>
        <dbReference type="Proteomes" id="UP000308836"/>
    </source>
</evidence>
<dbReference type="Proteomes" id="UP000308836">
    <property type="component" value="Unassembled WGS sequence"/>
</dbReference>
<protein>
    <submittedName>
        <fullName evidence="1">MFS transporter</fullName>
    </submittedName>
</protein>
<reference evidence="1" key="1">
    <citation type="submission" date="2019-04" db="EMBL/GenBank/DDBJ databases">
        <title>Microbes associate with the intestines of laboratory mice.</title>
        <authorList>
            <person name="Navarre W."/>
            <person name="Wong E."/>
            <person name="Huang K."/>
            <person name="Tropini C."/>
            <person name="Ng K."/>
            <person name="Yu B."/>
        </authorList>
    </citation>
    <scope>NUCLEOTIDE SEQUENCE</scope>
    <source>
        <strain evidence="1">NM09_H32</strain>
    </source>
</reference>
<comment type="caution">
    <text evidence="1">The sequence shown here is derived from an EMBL/GenBank/DDBJ whole genome shotgun (WGS) entry which is preliminary data.</text>
</comment>
<name>A0AC61R7I7_9FIRM</name>
<accession>A0AC61R7I7</accession>
<organism evidence="1 2">
    <name type="scientific">Dubosiella muris</name>
    <dbReference type="NCBI Taxonomy" id="3038133"/>
    <lineage>
        <taxon>Bacteria</taxon>
        <taxon>Bacillati</taxon>
        <taxon>Bacillota</taxon>
        <taxon>Erysipelotrichia</taxon>
        <taxon>Erysipelotrichales</taxon>
        <taxon>Erysipelotrichaceae</taxon>
        <taxon>Dubosiella</taxon>
    </lineage>
</organism>
<evidence type="ECO:0000313" key="1">
    <source>
        <dbReference type="EMBL" id="TGY65547.1"/>
    </source>
</evidence>
<sequence>MTIKKINAIYFLILLAYGAVDKIYGSSFMEILYSSGIGVGLISVLLSIEDFLLLVFEFPSGMIADRIGRKKASAIGLFVLMLGYIAFIVSKNFLVFVLAAILKSAGNALFSGSPQSWYYEELKEKDALKERETIIPVLRGVMNAVCIGVLLLCTMFFAASRTLPMLLAIAILGVVSVVTLVVGKDNYGTIREENGSGWKEVVSIFSHPVFRRLAGFNMLFTIPYAVFILTWQLILLEHFHQNASIISSMMIAIMGVFALASFVTTALLKRWKQTTLIKATLAVLTGVCVLIAQVRSLGVYIALVLLFEGALGMYMTLEDIWMQEQIPSENRAGFYSAVNAFTALANALVLMGLGWIVQHTSLFFVYWIAAIVESMALLYFVYRLERRTND</sequence>
<gene>
    <name evidence="1" type="ORF">E5336_08265</name>
</gene>